<reference evidence="2 4" key="1">
    <citation type="submission" date="2019-10" db="EMBL/GenBank/DDBJ databases">
        <title>Streptococcis sp, isolated from the respiratory tract of Marmot.</title>
        <authorList>
            <person name="Zhang G."/>
        </authorList>
    </citation>
    <scope>NUCLEOTIDE SEQUENCE [LARGE SCALE GENOMIC DNA]</scope>
    <source>
        <strain evidence="2">Zg-70</strain>
        <strain evidence="4">zg-70</strain>
    </source>
</reference>
<dbReference type="Proteomes" id="UP000435060">
    <property type="component" value="Unassembled WGS sequence"/>
</dbReference>
<evidence type="ECO:0000313" key="4">
    <source>
        <dbReference type="Proteomes" id="UP000435423"/>
    </source>
</evidence>
<sequence>MTHDYGINPCVFTQHYQATPDLLTEGGCMKAIRLNVNKHWVHKIRNGEVDAYMMAVAGYSDDCGRKCDEEGKGFITPHRNRLVFVAKICDVISRGEYLASDLSKNRRDAYTYHWEMDRYDLWDSKVLQEPMILSKQFRYFGRSAVELPQEIVELFPSGSRAMLSGKRFPRWNAKNGFYHSTERPQETAELVQVIQQLFSSMESVKDLPYYTIEIKESRG</sequence>
<evidence type="ECO:0000313" key="2">
    <source>
        <dbReference type="EMBL" id="MWV55388.1"/>
    </source>
</evidence>
<gene>
    <name evidence="1" type="ORF">GGG87_01240</name>
    <name evidence="2" type="ORF">GGH11_00045</name>
</gene>
<dbReference type="AlphaFoldDB" id="A0A6I4R9S3"/>
<keyword evidence="3" id="KW-1185">Reference proteome</keyword>
<dbReference type="EMBL" id="WLCG01000001">
    <property type="protein sequence ID" value="MTB63634.1"/>
    <property type="molecule type" value="Genomic_DNA"/>
</dbReference>
<organism evidence="2 4">
    <name type="scientific">Streptococcus zhangguiae</name>
    <dbReference type="NCBI Taxonomy" id="2664091"/>
    <lineage>
        <taxon>Bacteria</taxon>
        <taxon>Bacillati</taxon>
        <taxon>Bacillota</taxon>
        <taxon>Bacilli</taxon>
        <taxon>Lactobacillales</taxon>
        <taxon>Streptococcaceae</taxon>
        <taxon>Streptococcus</taxon>
    </lineage>
</organism>
<name>A0A6I4R9S3_9STRE</name>
<dbReference type="Proteomes" id="UP000435423">
    <property type="component" value="Unassembled WGS sequence"/>
</dbReference>
<reference evidence="1 3" key="2">
    <citation type="submission" date="2019-11" db="EMBL/GenBank/DDBJ databases">
        <title>Streptococcis sp. isolated from the respiratory tract of Marmot.</title>
        <authorList>
            <person name="Zhang G."/>
        </authorList>
    </citation>
    <scope>NUCLEOTIDE SEQUENCE [LARGE SCALE GENOMIC DNA]</scope>
    <source>
        <strain evidence="1">Zg-86</strain>
        <strain evidence="3">zg-86</strain>
    </source>
</reference>
<comment type="caution">
    <text evidence="2">The sequence shown here is derived from an EMBL/GenBank/DDBJ whole genome shotgun (WGS) entry which is preliminary data.</text>
</comment>
<dbReference type="EMBL" id="WUBJ01000001">
    <property type="protein sequence ID" value="MWV55388.1"/>
    <property type="molecule type" value="Genomic_DNA"/>
</dbReference>
<proteinExistence type="predicted"/>
<evidence type="ECO:0000313" key="3">
    <source>
        <dbReference type="Proteomes" id="UP000435060"/>
    </source>
</evidence>
<accession>A0A6I4R9S3</accession>
<protein>
    <submittedName>
        <fullName evidence="2">Uncharacterized protein</fullName>
    </submittedName>
</protein>
<evidence type="ECO:0000313" key="1">
    <source>
        <dbReference type="EMBL" id="MTB63634.1"/>
    </source>
</evidence>